<dbReference type="FunCoup" id="B3S090">
    <property type="interactions" value="99"/>
</dbReference>
<dbReference type="EMBL" id="DS985246">
    <property type="protein sequence ID" value="EDV23967.1"/>
    <property type="molecule type" value="Genomic_DNA"/>
</dbReference>
<dbReference type="InterPro" id="IPR017452">
    <property type="entry name" value="GPCR_Rhodpsn_7TM"/>
</dbReference>
<feature type="region of interest" description="Disordered" evidence="9">
    <location>
        <begin position="308"/>
        <end position="328"/>
    </location>
</feature>
<keyword evidence="7" id="KW-0675">Receptor</keyword>
<keyword evidence="5" id="KW-0297">G-protein coupled receptor</keyword>
<dbReference type="KEGG" id="tad:TRIADDRAFT_57728"/>
<evidence type="ECO:0000313" key="13">
    <source>
        <dbReference type="Proteomes" id="UP000009022"/>
    </source>
</evidence>
<feature type="transmembrane region" description="Helical" evidence="10">
    <location>
        <begin position="265"/>
        <end position="288"/>
    </location>
</feature>
<dbReference type="GO" id="GO:0007186">
    <property type="term" value="P:G protein-coupled receptor signaling pathway"/>
    <property type="evidence" value="ECO:0000318"/>
    <property type="project" value="GO_Central"/>
</dbReference>
<keyword evidence="3 10" id="KW-0812">Transmembrane</keyword>
<feature type="transmembrane region" description="Helical" evidence="10">
    <location>
        <begin position="71"/>
        <end position="89"/>
    </location>
</feature>
<keyword evidence="6 10" id="KW-0472">Membrane</keyword>
<evidence type="ECO:0000256" key="8">
    <source>
        <dbReference type="ARBA" id="ARBA00023224"/>
    </source>
</evidence>
<dbReference type="HOGENOM" id="CLU_740408_0_0_1"/>
<dbReference type="PRINTS" id="PR00237">
    <property type="entry name" value="GPCRRHODOPSN"/>
</dbReference>
<feature type="transmembrane region" description="Helical" evidence="10">
    <location>
        <begin position="134"/>
        <end position="157"/>
    </location>
</feature>
<name>B3S090_TRIAD</name>
<evidence type="ECO:0000256" key="3">
    <source>
        <dbReference type="ARBA" id="ARBA00022692"/>
    </source>
</evidence>
<dbReference type="InParanoid" id="B3S090"/>
<dbReference type="PhylomeDB" id="B3S090"/>
<gene>
    <name evidence="12" type="ORF">TRIADDRAFT_57728</name>
</gene>
<feature type="domain" description="G-protein coupled receptors family 1 profile" evidence="11">
    <location>
        <begin position="112"/>
        <end position="285"/>
    </location>
</feature>
<dbReference type="Gene3D" id="1.20.1070.10">
    <property type="entry name" value="Rhodopsin 7-helix transmembrane proteins"/>
    <property type="match status" value="1"/>
</dbReference>
<dbReference type="PANTHER" id="PTHR24249:SF411">
    <property type="entry name" value="G-PROTEIN COUPLED RECEPTORS FAMILY 1 PROFILE DOMAIN-CONTAINING PROTEIN"/>
    <property type="match status" value="1"/>
</dbReference>
<evidence type="ECO:0000256" key="9">
    <source>
        <dbReference type="SAM" id="MobiDB-lite"/>
    </source>
</evidence>
<comment type="subcellular location">
    <subcellularLocation>
        <location evidence="1">Cell membrane</location>
        <topology evidence="1">Multi-pass membrane protein</topology>
    </subcellularLocation>
</comment>
<dbReference type="RefSeq" id="XP_002113493.1">
    <property type="nucleotide sequence ID" value="XM_002113457.1"/>
</dbReference>
<accession>B3S090</accession>
<dbReference type="PROSITE" id="PS50262">
    <property type="entry name" value="G_PROTEIN_RECEP_F1_2"/>
    <property type="match status" value="1"/>
</dbReference>
<feature type="transmembrane region" description="Helical" evidence="10">
    <location>
        <begin position="177"/>
        <end position="198"/>
    </location>
</feature>
<keyword evidence="4 10" id="KW-1133">Transmembrane helix</keyword>
<keyword evidence="2" id="KW-1003">Cell membrane</keyword>
<dbReference type="OMA" id="CACTIFL"/>
<evidence type="ECO:0000256" key="7">
    <source>
        <dbReference type="ARBA" id="ARBA00023170"/>
    </source>
</evidence>
<dbReference type="STRING" id="10228.B3S090"/>
<keyword evidence="13" id="KW-1185">Reference proteome</keyword>
<dbReference type="InterPro" id="IPR050569">
    <property type="entry name" value="TAAR"/>
</dbReference>
<evidence type="ECO:0000256" key="10">
    <source>
        <dbReference type="SAM" id="Phobius"/>
    </source>
</evidence>
<evidence type="ECO:0000256" key="4">
    <source>
        <dbReference type="ARBA" id="ARBA00022989"/>
    </source>
</evidence>
<evidence type="ECO:0000256" key="6">
    <source>
        <dbReference type="ARBA" id="ARBA00023136"/>
    </source>
</evidence>
<feature type="compositionally biased region" description="Polar residues" evidence="9">
    <location>
        <begin position="315"/>
        <end position="328"/>
    </location>
</feature>
<evidence type="ECO:0000259" key="11">
    <source>
        <dbReference type="PROSITE" id="PS50262"/>
    </source>
</evidence>
<dbReference type="CDD" id="cd00637">
    <property type="entry name" value="7tm_classA_rhodopsin-like"/>
    <property type="match status" value="1"/>
</dbReference>
<dbReference type="GeneID" id="6754706"/>
<feature type="transmembrane region" description="Helical" evidence="10">
    <location>
        <begin position="232"/>
        <end position="253"/>
    </location>
</feature>
<dbReference type="InterPro" id="IPR000276">
    <property type="entry name" value="GPCR_Rhodpsn"/>
</dbReference>
<evidence type="ECO:0000256" key="2">
    <source>
        <dbReference type="ARBA" id="ARBA00022475"/>
    </source>
</evidence>
<evidence type="ECO:0000313" key="12">
    <source>
        <dbReference type="EMBL" id="EDV23967.1"/>
    </source>
</evidence>
<dbReference type="PANTHER" id="PTHR24249">
    <property type="entry name" value="HISTAMINE RECEPTOR-RELATED G-PROTEIN COUPLED RECEPTOR"/>
    <property type="match status" value="1"/>
</dbReference>
<keyword evidence="8" id="KW-0807">Transducer</keyword>
<dbReference type="SUPFAM" id="SSF81321">
    <property type="entry name" value="Family A G protein-coupled receptor-like"/>
    <property type="match status" value="1"/>
</dbReference>
<protein>
    <recommendedName>
        <fullName evidence="11">G-protein coupled receptors family 1 profile domain-containing protein</fullName>
    </recommendedName>
</protein>
<reference evidence="12 13" key="1">
    <citation type="journal article" date="2008" name="Nature">
        <title>The Trichoplax genome and the nature of placozoans.</title>
        <authorList>
            <person name="Srivastava M."/>
            <person name="Begovic E."/>
            <person name="Chapman J."/>
            <person name="Putnam N.H."/>
            <person name="Hellsten U."/>
            <person name="Kawashima T."/>
            <person name="Kuo A."/>
            <person name="Mitros T."/>
            <person name="Salamov A."/>
            <person name="Carpenter M.L."/>
            <person name="Signorovitch A.Y."/>
            <person name="Moreno M.A."/>
            <person name="Kamm K."/>
            <person name="Grimwood J."/>
            <person name="Schmutz J."/>
            <person name="Shapiro H."/>
            <person name="Grigoriev I.V."/>
            <person name="Buss L.W."/>
            <person name="Schierwater B."/>
            <person name="Dellaporta S.L."/>
            <person name="Rokhsar D.S."/>
        </authorList>
    </citation>
    <scope>NUCLEOTIDE SEQUENCE [LARGE SCALE GENOMIC DNA]</scope>
    <source>
        <strain evidence="12 13">Grell-BS-1999</strain>
    </source>
</reference>
<dbReference type="CTD" id="6754706"/>
<evidence type="ECO:0000256" key="1">
    <source>
        <dbReference type="ARBA" id="ARBA00004651"/>
    </source>
</evidence>
<dbReference type="Proteomes" id="UP000009022">
    <property type="component" value="Unassembled WGS sequence"/>
</dbReference>
<feature type="transmembrane region" description="Helical" evidence="10">
    <location>
        <begin position="101"/>
        <end position="122"/>
    </location>
</feature>
<feature type="transmembrane region" description="Helical" evidence="10">
    <location>
        <begin position="35"/>
        <end position="59"/>
    </location>
</feature>
<evidence type="ECO:0000256" key="5">
    <source>
        <dbReference type="ARBA" id="ARBA00023040"/>
    </source>
</evidence>
<dbReference type="OrthoDB" id="10042731at2759"/>
<proteinExistence type="predicted"/>
<dbReference type="GO" id="GO:0004930">
    <property type="term" value="F:G protein-coupled receptor activity"/>
    <property type="evidence" value="ECO:0000318"/>
    <property type="project" value="GO_Central"/>
</dbReference>
<dbReference type="AlphaFoldDB" id="B3S090"/>
<dbReference type="GO" id="GO:0005886">
    <property type="term" value="C:plasma membrane"/>
    <property type="evidence" value="ECO:0000318"/>
    <property type="project" value="GO_Central"/>
</dbReference>
<sequence>MENTTIDIDEDINQTTVDYFITQFPNSTFCPSLQAILNILHVIISGLTIFINLSIFLIIICRKRLRKWNNFYLCGMFLAATGTATANIIHKVLFKMDLILVFQQGFIAVFNYLIAVVTFNRFLRVCEPIRYKSIMTKTVIASATLSCYLFCFIIPIVDFILRHFLQNPMDALLVRMLNWLLVCHIYILPCACTIFLYIRIVMIVFSRAQFLNQISLYHATRCKTNMKSFQQLALIVTLYILCWLPYCICYLVLSRSPSQIAETTSIINILVLLIFFHQAINPILYVALTTTIKDEVIDIAYNPHGRYPRSRSNRKTFTSSGKGETVSTTTNCEAHPHRIHDIREQQSLNQALRAIFYYNNRKSRQRTPAKSSFE</sequence>
<dbReference type="Pfam" id="PF00001">
    <property type="entry name" value="7tm_1"/>
    <property type="match status" value="1"/>
</dbReference>
<organism evidence="12 13">
    <name type="scientific">Trichoplax adhaerens</name>
    <name type="common">Trichoplax reptans</name>
    <dbReference type="NCBI Taxonomy" id="10228"/>
    <lineage>
        <taxon>Eukaryota</taxon>
        <taxon>Metazoa</taxon>
        <taxon>Placozoa</taxon>
        <taxon>Uniplacotomia</taxon>
        <taxon>Trichoplacea</taxon>
        <taxon>Trichoplacidae</taxon>
        <taxon>Trichoplax</taxon>
    </lineage>
</organism>